<accession>A0A0B0EM47</accession>
<reference evidence="2 3" key="1">
    <citation type="submission" date="2014-10" db="EMBL/GenBank/DDBJ databases">
        <title>Draft genome of anammox bacterium scalindua brodae, obtained using differential coverage binning of sequence data from two enrichment reactors.</title>
        <authorList>
            <person name="Speth D.R."/>
            <person name="Russ L."/>
            <person name="Kartal B."/>
            <person name="Op den Camp H.J."/>
            <person name="Dutilh B.E."/>
            <person name="Jetten M.S."/>
        </authorList>
    </citation>
    <scope>NUCLEOTIDE SEQUENCE [LARGE SCALE GENOMIC DNA]</scope>
    <source>
        <strain evidence="2">RU1</strain>
    </source>
</reference>
<dbReference type="AlphaFoldDB" id="A0A0B0EM47"/>
<dbReference type="eggNOG" id="COG4634">
    <property type="taxonomic scope" value="Bacteria"/>
</dbReference>
<proteinExistence type="predicted"/>
<evidence type="ECO:0000259" key="1">
    <source>
        <dbReference type="Pfam" id="PF18480"/>
    </source>
</evidence>
<evidence type="ECO:0000313" key="3">
    <source>
        <dbReference type="Proteomes" id="UP000030652"/>
    </source>
</evidence>
<organism evidence="2 3">
    <name type="scientific">Candidatus Scalindua brodae</name>
    <dbReference type="NCBI Taxonomy" id="237368"/>
    <lineage>
        <taxon>Bacteria</taxon>
        <taxon>Pseudomonadati</taxon>
        <taxon>Planctomycetota</taxon>
        <taxon>Candidatus Brocadiia</taxon>
        <taxon>Candidatus Brocadiales</taxon>
        <taxon>Candidatus Scalinduaceae</taxon>
        <taxon>Candidatus Scalindua</taxon>
    </lineage>
</organism>
<dbReference type="Proteomes" id="UP000030652">
    <property type="component" value="Unassembled WGS sequence"/>
</dbReference>
<dbReference type="Pfam" id="PF18480">
    <property type="entry name" value="DUF5615"/>
    <property type="match status" value="1"/>
</dbReference>
<protein>
    <recommendedName>
        <fullName evidence="1">DUF5615 domain-containing protein</fullName>
    </recommendedName>
</protein>
<gene>
    <name evidence="2" type="ORF">SCABRO_00545</name>
</gene>
<evidence type="ECO:0000313" key="2">
    <source>
        <dbReference type="EMBL" id="KHE93679.1"/>
    </source>
</evidence>
<dbReference type="InterPro" id="IPR041049">
    <property type="entry name" value="DUF5615"/>
</dbReference>
<sequence length="119" mass="13881">MKFLADECCDAEVVVSLREDGHDILYITESKPGILDEEVLKKAFDESRILLTEDKGFGELVFHLRKPTRGIVLLRFDVQQTNLKLLRLRQLIQTQSQKLKDSFVVVDTEKFRFRRLKTA</sequence>
<dbReference type="EMBL" id="JRYO01000041">
    <property type="protein sequence ID" value="KHE93679.1"/>
    <property type="molecule type" value="Genomic_DNA"/>
</dbReference>
<name>A0A0B0EM47_9BACT</name>
<comment type="caution">
    <text evidence="2">The sequence shown here is derived from an EMBL/GenBank/DDBJ whole genome shotgun (WGS) entry which is preliminary data.</text>
</comment>
<feature type="domain" description="DUF5615" evidence="1">
    <location>
        <begin position="1"/>
        <end position="108"/>
    </location>
</feature>